<accession>A0P2U9</accession>
<comment type="caution">
    <text evidence="1">The sequence shown here is derived from an EMBL/GenBank/DDBJ whole genome shotgun (WGS) entry which is preliminary data.</text>
</comment>
<organism evidence="1 2">
    <name type="scientific">Roseibium aggregatum (strain ATCC 25650 / DSM 13394 / JCM 20685 / NBRC 16684 / NCIMB 2208 / IAM 12614 / B1)</name>
    <name type="common">Stappia aggregata</name>
    <dbReference type="NCBI Taxonomy" id="384765"/>
    <lineage>
        <taxon>Bacteria</taxon>
        <taxon>Pseudomonadati</taxon>
        <taxon>Pseudomonadota</taxon>
        <taxon>Alphaproteobacteria</taxon>
        <taxon>Hyphomicrobiales</taxon>
        <taxon>Stappiaceae</taxon>
        <taxon>Roseibium</taxon>
    </lineage>
</organism>
<evidence type="ECO:0000313" key="1">
    <source>
        <dbReference type="EMBL" id="EAV40752.1"/>
    </source>
</evidence>
<sequence length="164" mass="18406">MMQDEMEMRRLADELISGFGRVVGIEEIAFGAQGRCDLAFDEQLMAICVDASMGHLHLESPVLELPVSPSQDFYLRVLSDNLVSFSNGVGCLAVSREERQVLWLDRTPIKGLSQSAFEDWLAKGIERAEFWANEMKGWVNSVSNSGTVEPRFMPMESSEVVFRP</sequence>
<dbReference type="Gene3D" id="3.30.1460.10">
    <property type="match status" value="1"/>
</dbReference>
<dbReference type="CDD" id="cd16364">
    <property type="entry name" value="T3SC_I-like"/>
    <property type="match status" value="1"/>
</dbReference>
<dbReference type="GO" id="GO:0030254">
    <property type="term" value="P:protein secretion by the type III secretion system"/>
    <property type="evidence" value="ECO:0007669"/>
    <property type="project" value="InterPro"/>
</dbReference>
<evidence type="ECO:0000313" key="2">
    <source>
        <dbReference type="Proteomes" id="UP000004848"/>
    </source>
</evidence>
<dbReference type="OrthoDB" id="7677354at2"/>
<dbReference type="EMBL" id="AAUW01000027">
    <property type="protein sequence ID" value="EAV40752.1"/>
    <property type="molecule type" value="Genomic_DNA"/>
</dbReference>
<dbReference type="Proteomes" id="UP000004848">
    <property type="component" value="Unassembled WGS sequence"/>
</dbReference>
<dbReference type="AlphaFoldDB" id="A0P2U9"/>
<dbReference type="Pfam" id="PF05932">
    <property type="entry name" value="CesT"/>
    <property type="match status" value="1"/>
</dbReference>
<name>A0P2U9_ROSAI</name>
<evidence type="ECO:0008006" key="3">
    <source>
        <dbReference type="Google" id="ProtNLM"/>
    </source>
</evidence>
<protein>
    <recommendedName>
        <fullName evidence="3">Tir chaperone family protein CesT</fullName>
    </recommendedName>
</protein>
<dbReference type="RefSeq" id="WP_006939755.1">
    <property type="nucleotide sequence ID" value="NZ_AAUW01000027.1"/>
</dbReference>
<reference evidence="1 2" key="1">
    <citation type="submission" date="2006-05" db="EMBL/GenBank/DDBJ databases">
        <authorList>
            <person name="King G."/>
            <person name="Ferriera S."/>
            <person name="Johnson J."/>
            <person name="Kravitz S."/>
            <person name="Beeson K."/>
            <person name="Sutton G."/>
            <person name="Rogers Y.-H."/>
            <person name="Friedman R."/>
            <person name="Frazier M."/>
            <person name="Venter J.C."/>
        </authorList>
    </citation>
    <scope>NUCLEOTIDE SEQUENCE [LARGE SCALE GENOMIC DNA]</scope>
    <source>
        <strain evidence="2">ATCC 25650 / DSM 13394 / JCM 20685 / NBRC 16684 / NCIMB 2208 / IAM 12614 / B1</strain>
    </source>
</reference>
<dbReference type="SUPFAM" id="SSF69635">
    <property type="entry name" value="Type III secretory system chaperone-like"/>
    <property type="match status" value="1"/>
</dbReference>
<proteinExistence type="predicted"/>
<dbReference type="GeneID" id="68849697"/>
<dbReference type="InterPro" id="IPR010261">
    <property type="entry name" value="Tir_chaperone"/>
</dbReference>
<gene>
    <name evidence="1" type="ORF">SIAM614_00882</name>
</gene>